<protein>
    <submittedName>
        <fullName evidence="2">Uncharacterized protein</fullName>
    </submittedName>
</protein>
<evidence type="ECO:0000313" key="2">
    <source>
        <dbReference type="EMBL" id="CAE0478868.1"/>
    </source>
</evidence>
<feature type="region of interest" description="Disordered" evidence="1">
    <location>
        <begin position="258"/>
        <end position="287"/>
    </location>
</feature>
<dbReference type="AlphaFoldDB" id="A0A7S3QJ45"/>
<feature type="compositionally biased region" description="Low complexity" evidence="1">
    <location>
        <begin position="273"/>
        <end position="285"/>
    </location>
</feature>
<sequence length="371" mass="40583">MAPPVTHQIFAQVALPGTAQAAVTDPPIAQATGATPAQPDLAALLQGVIKAVTPKEKVVLPKLSKPTKAAYVTWRKDFMVHIQYHTSFKPFTASSLTTGIVISPTLLTDLCNLLYMLLSKALENPVKLEIGWDNIDTPDGLSILDRLETELGLKQMSSLNNLSLLAILDKTKKGKTEGLASFHRRFKNALDECKANNVMPFTNHTLMLLYLKNLQESNLESSIVSLEQGETTAWTAITSIDALQTKVKATLKAYASLRQSSDRDTPHDRSDRSQSTPSSSDTSNSEYTKRIKRVIGRLRGDNKDKITAQIKSVLKWKQGGCFIHTHQKHTQASCKKLKSFCEQFSCTVSLTAATTSSGSNTSGPNLTARRA</sequence>
<accession>A0A7S3QJ45</accession>
<dbReference type="EMBL" id="HBIO01030973">
    <property type="protein sequence ID" value="CAE0478868.1"/>
    <property type="molecule type" value="Transcribed_RNA"/>
</dbReference>
<evidence type="ECO:0000256" key="1">
    <source>
        <dbReference type="SAM" id="MobiDB-lite"/>
    </source>
</evidence>
<proteinExistence type="predicted"/>
<feature type="compositionally biased region" description="Basic and acidic residues" evidence="1">
    <location>
        <begin position="260"/>
        <end position="272"/>
    </location>
</feature>
<reference evidence="2" key="1">
    <citation type="submission" date="2021-01" db="EMBL/GenBank/DDBJ databases">
        <authorList>
            <person name="Corre E."/>
            <person name="Pelletier E."/>
            <person name="Niang G."/>
            <person name="Scheremetjew M."/>
            <person name="Finn R."/>
            <person name="Kale V."/>
            <person name="Holt S."/>
            <person name="Cochrane G."/>
            <person name="Meng A."/>
            <person name="Brown T."/>
            <person name="Cohen L."/>
        </authorList>
    </citation>
    <scope>NUCLEOTIDE SEQUENCE</scope>
    <source>
        <strain evidence="2">MM31A-1</strain>
    </source>
</reference>
<name>A0A7S3QJ45_9STRA</name>
<gene>
    <name evidence="2" type="ORF">CDEB00056_LOCUS23721</name>
</gene>
<organism evidence="2">
    <name type="scientific">Chaetoceros debilis</name>
    <dbReference type="NCBI Taxonomy" id="122233"/>
    <lineage>
        <taxon>Eukaryota</taxon>
        <taxon>Sar</taxon>
        <taxon>Stramenopiles</taxon>
        <taxon>Ochrophyta</taxon>
        <taxon>Bacillariophyta</taxon>
        <taxon>Coscinodiscophyceae</taxon>
        <taxon>Chaetocerotophycidae</taxon>
        <taxon>Chaetocerotales</taxon>
        <taxon>Chaetocerotaceae</taxon>
        <taxon>Chaetoceros</taxon>
    </lineage>
</organism>